<proteinExistence type="predicted"/>
<evidence type="ECO:0000313" key="1">
    <source>
        <dbReference type="EMBL" id="CAG8677448.1"/>
    </source>
</evidence>
<protein>
    <submittedName>
        <fullName evidence="1">4935_t:CDS:1</fullName>
    </submittedName>
</protein>
<comment type="caution">
    <text evidence="1">The sequence shown here is derived from an EMBL/GenBank/DDBJ whole genome shotgun (WGS) entry which is preliminary data.</text>
</comment>
<evidence type="ECO:0000313" key="2">
    <source>
        <dbReference type="Proteomes" id="UP000789525"/>
    </source>
</evidence>
<organism evidence="1 2">
    <name type="scientific">Acaulospora colombiana</name>
    <dbReference type="NCBI Taxonomy" id="27376"/>
    <lineage>
        <taxon>Eukaryota</taxon>
        <taxon>Fungi</taxon>
        <taxon>Fungi incertae sedis</taxon>
        <taxon>Mucoromycota</taxon>
        <taxon>Glomeromycotina</taxon>
        <taxon>Glomeromycetes</taxon>
        <taxon>Diversisporales</taxon>
        <taxon>Acaulosporaceae</taxon>
        <taxon>Acaulospora</taxon>
    </lineage>
</organism>
<dbReference type="EMBL" id="CAJVPT010025964">
    <property type="protein sequence ID" value="CAG8677448.1"/>
    <property type="molecule type" value="Genomic_DNA"/>
</dbReference>
<dbReference type="Proteomes" id="UP000789525">
    <property type="component" value="Unassembled WGS sequence"/>
</dbReference>
<sequence length="247" mass="27422">RKTPRDCRKGLRLTSNSSADMNFGHELPEASVVLTGEMMSKVRVPELVLAVIRVTDVDRGDGTAIREQRFVLGKLLPVDTVHKCLGSVHVLPDFLLGALIIRTRIVLTSPLGHPYRHLEGVVKFVQVENARKAIKSTPQSVPHSAKKSLVQFLPDGGEEQSPDSSLDHLPKMTMYRAIGVVCGLFHPSPALFIEPQLASSTSTTNNRRRKQAWYSSSLTWLGYKKDAQKENCLNLAHINHFEVNVVV</sequence>
<keyword evidence="2" id="KW-1185">Reference proteome</keyword>
<gene>
    <name evidence="1" type="ORF">ACOLOM_LOCUS9200</name>
</gene>
<feature type="non-terminal residue" evidence="1">
    <location>
        <position position="1"/>
    </location>
</feature>
<reference evidence="1" key="1">
    <citation type="submission" date="2021-06" db="EMBL/GenBank/DDBJ databases">
        <authorList>
            <person name="Kallberg Y."/>
            <person name="Tangrot J."/>
            <person name="Rosling A."/>
        </authorList>
    </citation>
    <scope>NUCLEOTIDE SEQUENCE</scope>
    <source>
        <strain evidence="1">CL356</strain>
    </source>
</reference>
<accession>A0ACA9NVM4</accession>
<name>A0ACA9NVM4_9GLOM</name>